<organism evidence="1">
    <name type="scientific">Rhizophora mucronata</name>
    <name type="common">Asiatic mangrove</name>
    <dbReference type="NCBI Taxonomy" id="61149"/>
    <lineage>
        <taxon>Eukaryota</taxon>
        <taxon>Viridiplantae</taxon>
        <taxon>Streptophyta</taxon>
        <taxon>Embryophyta</taxon>
        <taxon>Tracheophyta</taxon>
        <taxon>Spermatophyta</taxon>
        <taxon>Magnoliopsida</taxon>
        <taxon>eudicotyledons</taxon>
        <taxon>Gunneridae</taxon>
        <taxon>Pentapetalae</taxon>
        <taxon>rosids</taxon>
        <taxon>fabids</taxon>
        <taxon>Malpighiales</taxon>
        <taxon>Rhizophoraceae</taxon>
        <taxon>Rhizophora</taxon>
    </lineage>
</organism>
<name>A0A2P2NLM9_RHIMU</name>
<dbReference type="AlphaFoldDB" id="A0A2P2NLM9"/>
<dbReference type="EMBL" id="GGEC01062907">
    <property type="protein sequence ID" value="MBX43391.1"/>
    <property type="molecule type" value="Transcribed_RNA"/>
</dbReference>
<proteinExistence type="predicted"/>
<reference evidence="1" key="1">
    <citation type="submission" date="2018-02" db="EMBL/GenBank/DDBJ databases">
        <title>Rhizophora mucronata_Transcriptome.</title>
        <authorList>
            <person name="Meera S.P."/>
            <person name="Sreeshan A."/>
            <person name="Augustine A."/>
        </authorList>
    </citation>
    <scope>NUCLEOTIDE SEQUENCE</scope>
    <source>
        <tissue evidence="1">Leaf</tissue>
    </source>
</reference>
<protein>
    <submittedName>
        <fullName evidence="1">Uncharacterized protein</fullName>
    </submittedName>
</protein>
<sequence length="29" mass="3375">MSDTLSLLHQAHQHMAILEVTVFLNFLKH</sequence>
<evidence type="ECO:0000313" key="1">
    <source>
        <dbReference type="EMBL" id="MBX43391.1"/>
    </source>
</evidence>
<accession>A0A2P2NLM9</accession>